<dbReference type="InterPro" id="IPR032875">
    <property type="entry name" value="Succ_CoA_lig_flav_dom"/>
</dbReference>
<dbReference type="CDD" id="cd04301">
    <property type="entry name" value="NAT_SF"/>
    <property type="match status" value="1"/>
</dbReference>
<dbReference type="GO" id="GO:0016746">
    <property type="term" value="F:acyltransferase activity"/>
    <property type="evidence" value="ECO:0007669"/>
    <property type="project" value="UniProtKB-KW"/>
</dbReference>
<dbReference type="InterPro" id="IPR016102">
    <property type="entry name" value="Succinyl-CoA_synth-like"/>
</dbReference>
<dbReference type="Pfam" id="PF13549">
    <property type="entry name" value="ATP-grasp_5"/>
    <property type="match status" value="1"/>
</dbReference>
<feature type="domain" description="N-acetyltransferase" evidence="3">
    <location>
        <begin position="24"/>
        <end position="174"/>
    </location>
</feature>
<dbReference type="InterPro" id="IPR016181">
    <property type="entry name" value="Acyl_CoA_acyltransferase"/>
</dbReference>
<sequence>MPADTLPYPAHWEADVVLRDGGVVHLRPIRPDDAPAVEEFHAGQSAESIYLRFFAPLARLSDRELQRFTNVDHRDRVGLVATLDDAIVGIGRYDRIEGSTAEVAFNISDAHQGRGVGSVLLEHLAAAARERGIGKFVADVLPQNRKMIAVFSDAGYQVSHRYEDGVIALSFDISPTEDSDQVREAREHRAEARSVQTLLNPTSVAVVGASRDPDAIGHRLLQNLIEGGFTGPLYAVNPEAWEVQGVESHTRVTDIPGQVDLAVVAVPAESVGDVVADCGTAGVRGLVVVSSGFAETGEDGAARQVSLVRTAHRRGMRVVGPNSFGIVNTDPAVRLNASLAPALPPNGRLGLFSQSGALGIAVLDTARRRGLGVSSFLSSGNRADVSGNDAMQYWLDDPATDAVGLYLESMGNPRKFSRVARRLSRSKPVIVLKSGQSSFGVPPGHTVRESLLPRDAVDQILHQAGVIRVENIHQLFDVAQLVVHQPLPTGPRVAVVTNSAALGALAADACASWGLDVVHGPVAVASEASADEFRQALTAAFAAPDVDSVVAGFIPPLVTIDADVAVALAEVAAAGDKTCVATFLGMHGVTEALSSSSRTVPAYPTPEDSVRALVSATRYAQWRSRDRGQRVAPKDLQRERARELVERLTPTDPDGVWLEPSDAAELLAAYGVEVWPSFPVTTAAEAAAAAERAGYPVALKATAPLLRHRADLGAVRLDILSEGELRHDFDEMLRLLERHGPGEFVVQAMAPVGVACVLRSVEDPLFGPVVEFGVGGPPTELLGDVARRSPPLREGDVVDLVRGIRAAPLLFGYRGAEPVDVDALEDLVGRVSVLADDLQQVAELELNPVVAAPEGVSVLSARVRLAPPPVRTDADTRRIPG</sequence>
<dbReference type="Pfam" id="PF13380">
    <property type="entry name" value="CoA_binding_2"/>
    <property type="match status" value="1"/>
</dbReference>
<evidence type="ECO:0000313" key="4">
    <source>
        <dbReference type="EMBL" id="MFC6005686.1"/>
    </source>
</evidence>
<organism evidence="4 5">
    <name type="scientific">Angustibacter luteus</name>
    <dbReference type="NCBI Taxonomy" id="658456"/>
    <lineage>
        <taxon>Bacteria</taxon>
        <taxon>Bacillati</taxon>
        <taxon>Actinomycetota</taxon>
        <taxon>Actinomycetes</taxon>
        <taxon>Kineosporiales</taxon>
        <taxon>Kineosporiaceae</taxon>
    </lineage>
</organism>
<comment type="caution">
    <text evidence="4">The sequence shown here is derived from an EMBL/GenBank/DDBJ whole genome shotgun (WGS) entry which is preliminary data.</text>
</comment>
<proteinExistence type="predicted"/>
<keyword evidence="1" id="KW-0067">ATP-binding</keyword>
<dbReference type="SUPFAM" id="SSF52210">
    <property type="entry name" value="Succinyl-CoA synthetase domains"/>
    <property type="match status" value="2"/>
</dbReference>
<dbReference type="EMBL" id="JBHSRD010000002">
    <property type="protein sequence ID" value="MFC6005686.1"/>
    <property type="molecule type" value="Genomic_DNA"/>
</dbReference>
<dbReference type="SUPFAM" id="SSF51735">
    <property type="entry name" value="NAD(P)-binding Rossmann-fold domains"/>
    <property type="match status" value="1"/>
</dbReference>
<dbReference type="SUPFAM" id="SSF56059">
    <property type="entry name" value="Glutathione synthetase ATP-binding domain-like"/>
    <property type="match status" value="1"/>
</dbReference>
<dbReference type="Pfam" id="PF00583">
    <property type="entry name" value="Acetyltransf_1"/>
    <property type="match status" value="1"/>
</dbReference>
<accession>A0ABW1J8V5</accession>
<dbReference type="InterPro" id="IPR003781">
    <property type="entry name" value="CoA-bd"/>
</dbReference>
<dbReference type="InterPro" id="IPR013815">
    <property type="entry name" value="ATP_grasp_subdomain_1"/>
</dbReference>
<dbReference type="RefSeq" id="WP_345716564.1">
    <property type="nucleotide sequence ID" value="NZ_BAABFP010000005.1"/>
</dbReference>
<dbReference type="PANTHER" id="PTHR42793:SF1">
    <property type="entry name" value="PEPTIDYL-LYSINE N-ACETYLTRANSFERASE PATZ"/>
    <property type="match status" value="1"/>
</dbReference>
<dbReference type="PANTHER" id="PTHR42793">
    <property type="entry name" value="COA BINDING DOMAIN CONTAINING PROTEIN"/>
    <property type="match status" value="1"/>
</dbReference>
<dbReference type="SUPFAM" id="SSF55729">
    <property type="entry name" value="Acyl-CoA N-acyltransferases (Nat)"/>
    <property type="match status" value="1"/>
</dbReference>
<evidence type="ECO:0000259" key="2">
    <source>
        <dbReference type="PROSITE" id="PS50975"/>
    </source>
</evidence>
<dbReference type="EC" id="2.3.1.-" evidence="4"/>
<evidence type="ECO:0000256" key="1">
    <source>
        <dbReference type="PROSITE-ProRule" id="PRU00409"/>
    </source>
</evidence>
<dbReference type="Gene3D" id="3.40.630.30">
    <property type="match status" value="1"/>
</dbReference>
<dbReference type="PROSITE" id="PS50975">
    <property type="entry name" value="ATP_GRASP"/>
    <property type="match status" value="1"/>
</dbReference>
<dbReference type="Gene3D" id="3.40.50.261">
    <property type="entry name" value="Succinyl-CoA synthetase domains"/>
    <property type="match status" value="2"/>
</dbReference>
<keyword evidence="1" id="KW-0547">Nucleotide-binding</keyword>
<dbReference type="InterPro" id="IPR036291">
    <property type="entry name" value="NAD(P)-bd_dom_sf"/>
</dbReference>
<dbReference type="InterPro" id="IPR011761">
    <property type="entry name" value="ATP-grasp"/>
</dbReference>
<keyword evidence="5" id="KW-1185">Reference proteome</keyword>
<dbReference type="Proteomes" id="UP001596189">
    <property type="component" value="Unassembled WGS sequence"/>
</dbReference>
<dbReference type="SMART" id="SM00881">
    <property type="entry name" value="CoA_binding"/>
    <property type="match status" value="1"/>
</dbReference>
<gene>
    <name evidence="4" type="ORF">ACFQDO_00960</name>
</gene>
<dbReference type="Gene3D" id="3.30.1490.20">
    <property type="entry name" value="ATP-grasp fold, A domain"/>
    <property type="match status" value="1"/>
</dbReference>
<name>A0ABW1J8V5_9ACTN</name>
<dbReference type="PROSITE" id="PS51186">
    <property type="entry name" value="GNAT"/>
    <property type="match status" value="1"/>
</dbReference>
<protein>
    <submittedName>
        <fullName evidence="4">GNAT family N-acetyltransferase</fullName>
        <ecNumber evidence="4">2.3.1.-</ecNumber>
    </submittedName>
</protein>
<dbReference type="Gene3D" id="3.30.470.20">
    <property type="entry name" value="ATP-grasp fold, B domain"/>
    <property type="match status" value="1"/>
</dbReference>
<dbReference type="Pfam" id="PF13607">
    <property type="entry name" value="Succ_CoA_lig"/>
    <property type="match status" value="1"/>
</dbReference>
<keyword evidence="4" id="KW-0808">Transferase</keyword>
<dbReference type="Gene3D" id="3.40.50.720">
    <property type="entry name" value="NAD(P)-binding Rossmann-like Domain"/>
    <property type="match status" value="1"/>
</dbReference>
<evidence type="ECO:0000313" key="5">
    <source>
        <dbReference type="Proteomes" id="UP001596189"/>
    </source>
</evidence>
<evidence type="ECO:0000259" key="3">
    <source>
        <dbReference type="PROSITE" id="PS51186"/>
    </source>
</evidence>
<reference evidence="5" key="1">
    <citation type="journal article" date="2019" name="Int. J. Syst. Evol. Microbiol.">
        <title>The Global Catalogue of Microorganisms (GCM) 10K type strain sequencing project: providing services to taxonomists for standard genome sequencing and annotation.</title>
        <authorList>
            <consortium name="The Broad Institute Genomics Platform"/>
            <consortium name="The Broad Institute Genome Sequencing Center for Infectious Disease"/>
            <person name="Wu L."/>
            <person name="Ma J."/>
        </authorList>
    </citation>
    <scope>NUCLEOTIDE SEQUENCE [LARGE SCALE GENOMIC DNA]</scope>
    <source>
        <strain evidence="5">KACC 14249</strain>
    </source>
</reference>
<feature type="domain" description="ATP-grasp" evidence="2">
    <location>
        <begin position="664"/>
        <end position="702"/>
    </location>
</feature>
<keyword evidence="4" id="KW-0012">Acyltransferase</keyword>
<dbReference type="InterPro" id="IPR000182">
    <property type="entry name" value="GNAT_dom"/>
</dbReference>